<dbReference type="CDD" id="cd00038">
    <property type="entry name" value="CAP_ED"/>
    <property type="match status" value="1"/>
</dbReference>
<dbReference type="Gene3D" id="2.60.120.10">
    <property type="entry name" value="Jelly Rolls"/>
    <property type="match status" value="1"/>
</dbReference>
<dbReference type="SUPFAM" id="SSF51206">
    <property type="entry name" value="cAMP-binding domain-like"/>
    <property type="match status" value="1"/>
</dbReference>
<accession>A0A1V3IEP0</accession>
<dbReference type="GO" id="GO:0003700">
    <property type="term" value="F:DNA-binding transcription factor activity"/>
    <property type="evidence" value="ECO:0007669"/>
    <property type="project" value="TreeGrafter"/>
</dbReference>
<dbReference type="PANTHER" id="PTHR24567:SF26">
    <property type="entry name" value="REGULATORY PROTEIN YEIL"/>
    <property type="match status" value="1"/>
</dbReference>
<dbReference type="InterPro" id="IPR014710">
    <property type="entry name" value="RmlC-like_jellyroll"/>
</dbReference>
<dbReference type="PROSITE" id="PS50042">
    <property type="entry name" value="CNMP_BINDING_3"/>
    <property type="match status" value="1"/>
</dbReference>
<dbReference type="InterPro" id="IPR050397">
    <property type="entry name" value="Env_Response_Regulators"/>
</dbReference>
<comment type="caution">
    <text evidence="2">The sequence shown here is derived from an EMBL/GenBank/DDBJ whole genome shotgun (WGS) entry which is preliminary data.</text>
</comment>
<evidence type="ECO:0000313" key="2">
    <source>
        <dbReference type="EMBL" id="OOF38968.1"/>
    </source>
</evidence>
<protein>
    <submittedName>
        <fullName evidence="2">Cyclic nucleotide-binding protein</fullName>
    </submittedName>
</protein>
<gene>
    <name evidence="2" type="ORF">BKK47_07850</name>
</gene>
<name>A0A1V3IEP0_9PAST</name>
<dbReference type="STRING" id="1908257.BKK47_07850"/>
<dbReference type="Proteomes" id="UP000189426">
    <property type="component" value="Unassembled WGS sequence"/>
</dbReference>
<dbReference type="Pfam" id="PF00027">
    <property type="entry name" value="cNMP_binding"/>
    <property type="match status" value="1"/>
</dbReference>
<evidence type="ECO:0000313" key="3">
    <source>
        <dbReference type="Proteomes" id="UP000189426"/>
    </source>
</evidence>
<organism evidence="2 3">
    <name type="scientific">Rodentibacter mrazii</name>
    <dbReference type="NCBI Taxonomy" id="1908257"/>
    <lineage>
        <taxon>Bacteria</taxon>
        <taxon>Pseudomonadati</taxon>
        <taxon>Pseudomonadota</taxon>
        <taxon>Gammaproteobacteria</taxon>
        <taxon>Pasteurellales</taxon>
        <taxon>Pasteurellaceae</taxon>
        <taxon>Rodentibacter</taxon>
    </lineage>
</organism>
<dbReference type="InterPro" id="IPR018490">
    <property type="entry name" value="cNMP-bd_dom_sf"/>
</dbReference>
<proteinExistence type="predicted"/>
<sequence>MCKVPIYTQLTNCQITQFSVKEKGTLIYLQGRKTKEFYYLKSGLIGLYHILDNGKETLVRIYQAQSYFGFRTFFAQNDYHCSAKVLKSAEIIKITPLDFDKFWQQNASFMLYLLKQLSTELQDAECRLSMAAYQKVQDRILHSIDYLNSHYPNYHWTNREIAEFSGCETETAIRIGRELKKIKMK</sequence>
<dbReference type="GO" id="GO:0005829">
    <property type="term" value="C:cytosol"/>
    <property type="evidence" value="ECO:0007669"/>
    <property type="project" value="TreeGrafter"/>
</dbReference>
<reference evidence="2 3" key="1">
    <citation type="submission" date="2016-10" db="EMBL/GenBank/DDBJ databases">
        <title>Rodentibacter gen. nov. and new species.</title>
        <authorList>
            <person name="Christensen H."/>
        </authorList>
    </citation>
    <scope>NUCLEOTIDE SEQUENCE [LARGE SCALE GENOMIC DNA]</scope>
    <source>
        <strain evidence="2 3">Ppn418</strain>
    </source>
</reference>
<feature type="domain" description="Cyclic nucleotide-binding" evidence="1">
    <location>
        <begin position="18"/>
        <end position="69"/>
    </location>
</feature>
<dbReference type="AlphaFoldDB" id="A0A1V3IEP0"/>
<evidence type="ECO:0000259" key="1">
    <source>
        <dbReference type="PROSITE" id="PS50042"/>
    </source>
</evidence>
<dbReference type="InterPro" id="IPR000595">
    <property type="entry name" value="cNMP-bd_dom"/>
</dbReference>
<dbReference type="PANTHER" id="PTHR24567">
    <property type="entry name" value="CRP FAMILY TRANSCRIPTIONAL REGULATORY PROTEIN"/>
    <property type="match status" value="1"/>
</dbReference>
<dbReference type="SMART" id="SM00100">
    <property type="entry name" value="cNMP"/>
    <property type="match status" value="1"/>
</dbReference>
<dbReference type="EMBL" id="MLHG01000050">
    <property type="protein sequence ID" value="OOF38968.1"/>
    <property type="molecule type" value="Genomic_DNA"/>
</dbReference>
<keyword evidence="3" id="KW-1185">Reference proteome</keyword>
<dbReference type="RefSeq" id="WP_077494334.1">
    <property type="nucleotide sequence ID" value="NZ_MLHG01000050.1"/>
</dbReference>